<sequence>MDVDCDVDQDLMMKFSNLGTTDREVLINELQRLLDFQLNQAGCAFFLDMSNWNLQAAVCAYYDFNSPNDKLPSMSFVKDVTIGEGESVPPCSTFVKTWRLQNSGPGRWPSGVFLKFTSGDQLGPIKSVEVQSLAPGEAADVSVNMISPNTPGMYQGQWRMCTPTGSYFGDVIWVIICVDEGGLLAVTQQLSHLGQEFSPVNPPSGSPVNPFGLLPTTPNGNSPQPTYTVPHNSPSSLLGSPIRRSLFNNSNEVVDHPCTRSPFCGKDEEILATQLDQPSLRQPHNQWDCSQL</sequence>
<proteinExistence type="predicted"/>
<dbReference type="Pfam" id="PF16158">
    <property type="entry name" value="N_BRCA1_IG"/>
    <property type="match status" value="1"/>
</dbReference>
<dbReference type="KEGG" id="aten:116287131"/>
<dbReference type="Gene3D" id="1.10.8.10">
    <property type="entry name" value="DNA helicase RuvA subunit, C-terminal domain"/>
    <property type="match status" value="1"/>
</dbReference>
<keyword evidence="4" id="KW-0399">Innate immunity</keyword>
<dbReference type="InParanoid" id="A0A6P8HAW1"/>
<dbReference type="FunFam" id="1.10.8.10:FF:000015">
    <property type="entry name" value="Chromosome 6 C6orf106 homolog"/>
    <property type="match status" value="1"/>
</dbReference>
<keyword evidence="3" id="KW-0963">Cytoplasm</keyword>
<dbReference type="FunCoup" id="A0A6P8HAW1">
    <property type="interactions" value="1895"/>
</dbReference>
<evidence type="ECO:0000256" key="5">
    <source>
        <dbReference type="ARBA" id="ARBA00022859"/>
    </source>
</evidence>
<evidence type="ECO:0000256" key="3">
    <source>
        <dbReference type="ARBA" id="ARBA00022490"/>
    </source>
</evidence>
<dbReference type="InterPro" id="IPR032350">
    <property type="entry name" value="Nbr1_FW"/>
</dbReference>
<name>A0A6P8HAW1_ACTTE</name>
<evidence type="ECO:0000256" key="6">
    <source>
        <dbReference type="ARBA" id="ARBA00023242"/>
    </source>
</evidence>
<gene>
    <name evidence="11" type="primary">LOC116287131</name>
</gene>
<dbReference type="PANTHER" id="PTHR20930:SF0">
    <property type="entry name" value="PROTEIN ILRUN"/>
    <property type="match status" value="1"/>
</dbReference>
<keyword evidence="5" id="KW-0391">Immunity</keyword>
<dbReference type="GO" id="GO:0005634">
    <property type="term" value="C:nucleus"/>
    <property type="evidence" value="ECO:0007669"/>
    <property type="project" value="UniProtKB-SubCell"/>
</dbReference>
<evidence type="ECO:0000256" key="4">
    <source>
        <dbReference type="ARBA" id="ARBA00022588"/>
    </source>
</evidence>
<evidence type="ECO:0000259" key="9">
    <source>
        <dbReference type="Pfam" id="PF16158"/>
    </source>
</evidence>
<dbReference type="CDD" id="cd14349">
    <property type="entry name" value="UBA_CF106"/>
    <property type="match status" value="1"/>
</dbReference>
<dbReference type="InterPro" id="IPR013783">
    <property type="entry name" value="Ig-like_fold"/>
</dbReference>
<reference evidence="11" key="1">
    <citation type="submission" date="2025-08" db="UniProtKB">
        <authorList>
            <consortium name="RefSeq"/>
        </authorList>
    </citation>
    <scope>IDENTIFICATION</scope>
    <source>
        <tissue evidence="11">Tentacle</tissue>
    </source>
</reference>
<dbReference type="RefSeq" id="XP_031549630.1">
    <property type="nucleotide sequence ID" value="XM_031693770.1"/>
</dbReference>
<evidence type="ECO:0000313" key="11">
    <source>
        <dbReference type="RefSeq" id="XP_031549630.1"/>
    </source>
</evidence>
<protein>
    <recommendedName>
        <fullName evidence="7">Protein ILRUN</fullName>
    </recommendedName>
</protein>
<dbReference type="AlphaFoldDB" id="A0A6P8HAW1"/>
<comment type="subcellular location">
    <subcellularLocation>
        <location evidence="2">Cytoplasm</location>
    </subcellularLocation>
    <subcellularLocation>
        <location evidence="1">Nucleus</location>
    </subcellularLocation>
</comment>
<dbReference type="GO" id="GO:0045087">
    <property type="term" value="P:innate immune response"/>
    <property type="evidence" value="ECO:0007669"/>
    <property type="project" value="UniProtKB-KW"/>
</dbReference>
<evidence type="ECO:0000256" key="8">
    <source>
        <dbReference type="SAM" id="MobiDB-lite"/>
    </source>
</evidence>
<dbReference type="FunFam" id="2.60.40.10:FF:000289">
    <property type="entry name" value="Chromosome 6 open reading frame 106"/>
    <property type="match status" value="1"/>
</dbReference>
<dbReference type="Proteomes" id="UP000515163">
    <property type="component" value="Unplaced"/>
</dbReference>
<evidence type="ECO:0000256" key="1">
    <source>
        <dbReference type="ARBA" id="ARBA00004123"/>
    </source>
</evidence>
<evidence type="ECO:0000313" key="10">
    <source>
        <dbReference type="Proteomes" id="UP000515163"/>
    </source>
</evidence>
<evidence type="ECO:0000256" key="7">
    <source>
        <dbReference type="ARBA" id="ARBA00070744"/>
    </source>
</evidence>
<dbReference type="Pfam" id="PF14555">
    <property type="entry name" value="UBA_4"/>
    <property type="match status" value="1"/>
</dbReference>
<dbReference type="GO" id="GO:0005737">
    <property type="term" value="C:cytoplasm"/>
    <property type="evidence" value="ECO:0007669"/>
    <property type="project" value="UniProtKB-SubCell"/>
</dbReference>
<keyword evidence="10" id="KW-1185">Reference proteome</keyword>
<dbReference type="CDD" id="cd14947">
    <property type="entry name" value="NBR1_like"/>
    <property type="match status" value="1"/>
</dbReference>
<evidence type="ECO:0000256" key="2">
    <source>
        <dbReference type="ARBA" id="ARBA00004496"/>
    </source>
</evidence>
<keyword evidence="6" id="KW-0539">Nucleus</keyword>
<feature type="domain" description="Nbr1 FW" evidence="9">
    <location>
        <begin position="81"/>
        <end position="178"/>
    </location>
</feature>
<feature type="region of interest" description="Disordered" evidence="8">
    <location>
        <begin position="197"/>
        <end position="240"/>
    </location>
</feature>
<feature type="compositionally biased region" description="Polar residues" evidence="8">
    <location>
        <begin position="216"/>
        <end position="238"/>
    </location>
</feature>
<dbReference type="PANTHER" id="PTHR20930">
    <property type="entry name" value="OVARIAN CARCINOMA ANTIGEN CA125-RELATED"/>
    <property type="match status" value="1"/>
</dbReference>
<accession>A0A6P8HAW1</accession>
<dbReference type="OrthoDB" id="661148at2759"/>
<dbReference type="Gene3D" id="2.60.40.10">
    <property type="entry name" value="Immunoglobulins"/>
    <property type="match status" value="1"/>
</dbReference>
<dbReference type="InterPro" id="IPR039517">
    <property type="entry name" value="C6orf106_UBA-like"/>
</dbReference>
<dbReference type="GeneID" id="116287131"/>
<organism evidence="10 11">
    <name type="scientific">Actinia tenebrosa</name>
    <name type="common">Australian red waratah sea anemone</name>
    <dbReference type="NCBI Taxonomy" id="6105"/>
    <lineage>
        <taxon>Eukaryota</taxon>
        <taxon>Metazoa</taxon>
        <taxon>Cnidaria</taxon>
        <taxon>Anthozoa</taxon>
        <taxon>Hexacorallia</taxon>
        <taxon>Actiniaria</taxon>
        <taxon>Actiniidae</taxon>
        <taxon>Actinia</taxon>
    </lineage>
</organism>